<dbReference type="EMBL" id="CAXLJM020000046">
    <property type="protein sequence ID" value="CAL8111744.1"/>
    <property type="molecule type" value="Genomic_DNA"/>
</dbReference>
<organism evidence="1 2">
    <name type="scientific">Orchesella dallaii</name>
    <dbReference type="NCBI Taxonomy" id="48710"/>
    <lineage>
        <taxon>Eukaryota</taxon>
        <taxon>Metazoa</taxon>
        <taxon>Ecdysozoa</taxon>
        <taxon>Arthropoda</taxon>
        <taxon>Hexapoda</taxon>
        <taxon>Collembola</taxon>
        <taxon>Entomobryomorpha</taxon>
        <taxon>Entomobryoidea</taxon>
        <taxon>Orchesellidae</taxon>
        <taxon>Orchesellinae</taxon>
        <taxon>Orchesella</taxon>
    </lineage>
</organism>
<protein>
    <submittedName>
        <fullName evidence="1">Uncharacterized protein</fullName>
    </submittedName>
</protein>
<dbReference type="Proteomes" id="UP001642540">
    <property type="component" value="Unassembled WGS sequence"/>
</dbReference>
<evidence type="ECO:0000313" key="1">
    <source>
        <dbReference type="EMBL" id="CAL8111744.1"/>
    </source>
</evidence>
<evidence type="ECO:0000313" key="2">
    <source>
        <dbReference type="Proteomes" id="UP001642540"/>
    </source>
</evidence>
<comment type="caution">
    <text evidence="1">The sequence shown here is derived from an EMBL/GenBank/DDBJ whole genome shotgun (WGS) entry which is preliminary data.</text>
</comment>
<accession>A0ABP1QUG6</accession>
<keyword evidence="2" id="KW-1185">Reference proteome</keyword>
<reference evidence="1 2" key="1">
    <citation type="submission" date="2024-08" db="EMBL/GenBank/DDBJ databases">
        <authorList>
            <person name="Cucini C."/>
            <person name="Frati F."/>
        </authorList>
    </citation>
    <scope>NUCLEOTIDE SEQUENCE [LARGE SCALE GENOMIC DNA]</scope>
</reference>
<name>A0ABP1QUG6_9HEXA</name>
<gene>
    <name evidence="1" type="ORF">ODALV1_LOCUS15320</name>
</gene>
<proteinExistence type="predicted"/>
<sequence>MHMKIVIDPGMLSIWDEKFSSSTSSSPSSSTLSSISLVVFLWFSCFATLDYYSSQRVSHRIISKVSGRSGSCIFSYCRHSLKLNTKSKGKSNYNHTISRQILCHPFLQRENFGSENCYCVESRDGILYEFLRAIFFTKNHRNCHGAHVEKVKWNITITDDSNIATYANSSSCPISRRPRNFTDDDGCPKHYDDIRSSGIAINNNMVTSTMSYHQKYYFH</sequence>